<protein>
    <submittedName>
        <fullName evidence="13">Protein kinase</fullName>
    </submittedName>
</protein>
<keyword evidence="14" id="KW-1185">Reference proteome</keyword>
<dbReference type="SMART" id="SM00028">
    <property type="entry name" value="TPR"/>
    <property type="match status" value="5"/>
</dbReference>
<dbReference type="Pfam" id="PF07714">
    <property type="entry name" value="PK_Tyr_Ser-Thr"/>
    <property type="match status" value="1"/>
</dbReference>
<evidence type="ECO:0000256" key="5">
    <source>
        <dbReference type="ARBA" id="ARBA00022741"/>
    </source>
</evidence>
<dbReference type="Proteomes" id="UP001202961">
    <property type="component" value="Unassembled WGS sequence"/>
</dbReference>
<feature type="domain" description="Protein kinase" evidence="12">
    <location>
        <begin position="366"/>
        <end position="687"/>
    </location>
</feature>
<evidence type="ECO:0000313" key="14">
    <source>
        <dbReference type="Proteomes" id="UP001202961"/>
    </source>
</evidence>
<comment type="caution">
    <text evidence="13">The sequence shown here is derived from an EMBL/GenBank/DDBJ whole genome shotgun (WGS) entry which is preliminary data.</text>
</comment>
<feature type="coiled-coil region" evidence="10">
    <location>
        <begin position="1119"/>
        <end position="1146"/>
    </location>
</feature>
<organism evidence="13 14">
    <name type="scientific">Aporhodopirellula aestuarii</name>
    <dbReference type="NCBI Taxonomy" id="2950107"/>
    <lineage>
        <taxon>Bacteria</taxon>
        <taxon>Pseudomonadati</taxon>
        <taxon>Planctomycetota</taxon>
        <taxon>Planctomycetia</taxon>
        <taxon>Pirellulales</taxon>
        <taxon>Pirellulaceae</taxon>
        <taxon>Aporhodopirellula</taxon>
    </lineage>
</organism>
<dbReference type="PROSITE" id="PS00108">
    <property type="entry name" value="PROTEIN_KINASE_ST"/>
    <property type="match status" value="1"/>
</dbReference>
<keyword evidence="7" id="KW-0067">ATP-binding</keyword>
<feature type="compositionally biased region" description="Polar residues" evidence="11">
    <location>
        <begin position="333"/>
        <end position="351"/>
    </location>
</feature>
<evidence type="ECO:0000256" key="11">
    <source>
        <dbReference type="SAM" id="MobiDB-lite"/>
    </source>
</evidence>
<dbReference type="Pfam" id="PF00656">
    <property type="entry name" value="Peptidase_C14"/>
    <property type="match status" value="1"/>
</dbReference>
<reference evidence="13 14" key="1">
    <citation type="journal article" date="2022" name="Syst. Appl. Microbiol.">
        <title>Rhodopirellula aestuarii sp. nov., a novel member of the genus Rhodopirellula isolated from brackish sediments collected in the Tagus River estuary, Portugal.</title>
        <authorList>
            <person name="Vitorino I.R."/>
            <person name="Klimek D."/>
            <person name="Calusinska M."/>
            <person name="Lobo-da-Cunha A."/>
            <person name="Vasconcelos V."/>
            <person name="Lage O.M."/>
        </authorList>
    </citation>
    <scope>NUCLEOTIDE SEQUENCE [LARGE SCALE GENOMIC DNA]</scope>
    <source>
        <strain evidence="13 14">ICT_H3.1</strain>
    </source>
</reference>
<dbReference type="SUPFAM" id="SSF48452">
    <property type="entry name" value="TPR-like"/>
    <property type="match status" value="2"/>
</dbReference>
<dbReference type="InterPro" id="IPR001245">
    <property type="entry name" value="Ser-Thr/Tyr_kinase_cat_dom"/>
</dbReference>
<proteinExistence type="inferred from homology"/>
<dbReference type="InterPro" id="IPR011990">
    <property type="entry name" value="TPR-like_helical_dom_sf"/>
</dbReference>
<evidence type="ECO:0000256" key="4">
    <source>
        <dbReference type="ARBA" id="ARBA00022679"/>
    </source>
</evidence>
<dbReference type="EMBL" id="JAMQBK010000126">
    <property type="protein sequence ID" value="MCM2375074.1"/>
    <property type="molecule type" value="Genomic_DNA"/>
</dbReference>
<keyword evidence="8" id="KW-0963">Cytoplasm</keyword>
<feature type="region of interest" description="Disordered" evidence="11">
    <location>
        <begin position="324"/>
        <end position="363"/>
    </location>
</feature>
<evidence type="ECO:0000256" key="8">
    <source>
        <dbReference type="ARBA" id="ARBA00023212"/>
    </source>
</evidence>
<comment type="subcellular location">
    <subcellularLocation>
        <location evidence="1">Cytoplasm</location>
        <location evidence="1">Cytoskeleton</location>
        <location evidence="1">Microtubule organizing center</location>
        <location evidence="1">Centrosome</location>
    </subcellularLocation>
    <subcellularLocation>
        <location evidence="2">Cytoplasm</location>
        <location evidence="2">Cytoskeleton</location>
        <location evidence="2">Spindle pole</location>
    </subcellularLocation>
</comment>
<name>A0ABT0UDW2_9BACT</name>
<evidence type="ECO:0000256" key="3">
    <source>
        <dbReference type="ARBA" id="ARBA00010886"/>
    </source>
</evidence>
<dbReference type="InterPro" id="IPR000719">
    <property type="entry name" value="Prot_kinase_dom"/>
</dbReference>
<evidence type="ECO:0000256" key="1">
    <source>
        <dbReference type="ARBA" id="ARBA00004300"/>
    </source>
</evidence>
<feature type="coiled-coil region" evidence="10">
    <location>
        <begin position="873"/>
        <end position="900"/>
    </location>
</feature>
<feature type="repeat" description="TPR" evidence="9">
    <location>
        <begin position="912"/>
        <end position="945"/>
    </location>
</feature>
<evidence type="ECO:0000256" key="6">
    <source>
        <dbReference type="ARBA" id="ARBA00022777"/>
    </source>
</evidence>
<evidence type="ECO:0000256" key="10">
    <source>
        <dbReference type="SAM" id="Coils"/>
    </source>
</evidence>
<dbReference type="PROSITE" id="PS50005">
    <property type="entry name" value="TPR"/>
    <property type="match status" value="3"/>
</dbReference>
<comment type="similarity">
    <text evidence="3">Belongs to the protein kinase superfamily. NEK Ser/Thr protein kinase family. NIMA subfamily.</text>
</comment>
<dbReference type="PROSITE" id="PS50011">
    <property type="entry name" value="PROTEIN_KINASE_DOM"/>
    <property type="match status" value="1"/>
</dbReference>
<keyword evidence="10" id="KW-0175">Coiled coil</keyword>
<dbReference type="SMART" id="SM00220">
    <property type="entry name" value="S_TKc"/>
    <property type="match status" value="1"/>
</dbReference>
<evidence type="ECO:0000259" key="12">
    <source>
        <dbReference type="PROSITE" id="PS50011"/>
    </source>
</evidence>
<dbReference type="Gene3D" id="3.30.200.20">
    <property type="entry name" value="Phosphorylase Kinase, domain 1"/>
    <property type="match status" value="1"/>
</dbReference>
<dbReference type="RefSeq" id="WP_250933545.1">
    <property type="nucleotide sequence ID" value="NZ_JAMQBK010000126.1"/>
</dbReference>
<dbReference type="GO" id="GO:0016301">
    <property type="term" value="F:kinase activity"/>
    <property type="evidence" value="ECO:0007669"/>
    <property type="project" value="UniProtKB-KW"/>
</dbReference>
<dbReference type="Gene3D" id="1.25.40.10">
    <property type="entry name" value="Tetratricopeptide repeat domain"/>
    <property type="match status" value="2"/>
</dbReference>
<evidence type="ECO:0000256" key="9">
    <source>
        <dbReference type="PROSITE-ProRule" id="PRU00339"/>
    </source>
</evidence>
<keyword evidence="6 13" id="KW-0418">Kinase</keyword>
<dbReference type="InterPro" id="IPR008271">
    <property type="entry name" value="Ser/Thr_kinase_AS"/>
</dbReference>
<keyword evidence="5" id="KW-0547">Nucleotide-binding</keyword>
<evidence type="ECO:0000256" key="2">
    <source>
        <dbReference type="ARBA" id="ARBA00004647"/>
    </source>
</evidence>
<keyword evidence="8" id="KW-0206">Cytoskeleton</keyword>
<keyword evidence="9" id="KW-0802">TPR repeat</keyword>
<keyword evidence="4" id="KW-0808">Transferase</keyword>
<feature type="repeat" description="TPR" evidence="9">
    <location>
        <begin position="1007"/>
        <end position="1040"/>
    </location>
</feature>
<dbReference type="SUPFAM" id="SSF56112">
    <property type="entry name" value="Protein kinase-like (PK-like)"/>
    <property type="match status" value="1"/>
</dbReference>
<evidence type="ECO:0000313" key="13">
    <source>
        <dbReference type="EMBL" id="MCM2375074.1"/>
    </source>
</evidence>
<dbReference type="Pfam" id="PF13181">
    <property type="entry name" value="TPR_8"/>
    <property type="match status" value="1"/>
</dbReference>
<dbReference type="CDD" id="cd14014">
    <property type="entry name" value="STKc_PknB_like"/>
    <property type="match status" value="1"/>
</dbReference>
<sequence length="1521" mass="170338">MTPKPSFNAEIAQRLPLPIAQLHRRASTAKSATEKHQAAFFLWEASIKLLTTAVILEFSHSRSANEQQLQLLHRLVRPKLADWLAILKSLLPEIGGNDSSLRATSRTLSEKMAESFEPCRQLAETLRRVNEQPDSSGVADSLLDLFTQLPAYRWRVWSQQPGAATGEDSVELIGNQLLAAAEDWLPHVDLLLGRELIFVSGVTARGSDRWIVDRYTLMGDVARRIRDVELVGSTHNLPRAGSVYLDANLDTRDVSKTTCLSNLWSCHPVVSFDIELNQVFFLAERISAEPPQDTEAHSLCYTTGQTQSSVAMQEDLAEFIAGVSHGAFPSPPRTTDSSTVSLTQTTDDSQGPPSPPRRSDQTTGEFELLTRMGQGGMGVVYRAWQPSLAREVAVKSLMRSGDPKSQARFSREIHALARVEHPNLIKIFSSGVEGDHWYYAMELVDGVDMGVVMERLREQNVSVGTLSYSRWFDEFRECVRATRLREELIDESFDIQDRIEQIDATAAQTDTASRDYITETVKLLCQVTAATQSLHEAGVVHRDIKPGNVMLTSDGQDAVLMDLGLAQMEDDTSAKVTRTRQFVGTLRYASPEQVLSIGSIDHRSDVYSLGATLWELLTLRPLFGVSEESSALDMMRRIEYTDPDPVCKYNKAVPKDLDAIVCKCLEKSPDHRYQSAAELQEELTRFLNHEPVQARPLGTAARAARYVRRHPVGSGLALVCLVTLATLGVLAINYRQLQAERQFAAELQTANERADTSFRTAVAALDGIFRILTEGDLRRRPDLQPLRSELLTYYRNYVEQFSEGEQLDEAISLELGQTLQRMARITSELGDKTDAISHYDSAIAIYQGLLPRTQDRTRLTKSIAGTYLRRGVLHQESRDYDRAEKDFDLAKRDLELLLEASPDDNEICQSLGSVHHELGILYELRNEYQEALESYEKGRRIREELVRRVGDRGSKRDLGRSYGYLGDVQIAIGDYQKALHSYIRSMEMRQEVVDMKPADHEAKFQLARSFRNLGHLNSLKNDIEEAIEWYEQALQADRRLIGAEPLIADYRSDLGSYGNDLIELMVDQIGRKEDPKAIAAVQELAAEVYQVNDELTKQNPDQAQYISSFARTLVNLSRLDLLEDGKQQAKERLKQSRRHYAMLQNASEVDLYQQAVLETLLAKTVDDEQEVMTRDIPQIEKHLNEAIELLSQAVLKSRYTIVPRLARDPAFDELQNESDFLALSTIGYRGRTSRAAEPVYRDKALFPPRQSTYQHLYVLAVGVSDYQDAKHSLEYPDDDAMGLSDVFRTQTAFTSVTVETLTNAQASRIAILNKLKQLRMKALHPSLLVVAMSGHGRLHESGDYYFLPYDFDFNPDSSIAATGISWDDLLREFKEIPGAVVVLLDTCHSGAATNIGLRGPGANQMQVRMRQVASEMTGAGDRGVAVLASSLSAQAAQERSSWGHGALSLAVIEALRHQRIYAEVPNPPLPVPGLRQVVSLQQIQSYAVERVNELTEGQQKVIVQSNMSLIDVPFTIAVDDP</sequence>
<dbReference type="PANTHER" id="PTHR43289">
    <property type="entry name" value="MITOGEN-ACTIVATED PROTEIN KINASE KINASE KINASE 20-RELATED"/>
    <property type="match status" value="1"/>
</dbReference>
<dbReference type="InterPro" id="IPR011600">
    <property type="entry name" value="Pept_C14_caspase"/>
</dbReference>
<accession>A0ABT0UDW2</accession>
<dbReference type="Gene3D" id="3.40.50.1460">
    <property type="match status" value="1"/>
</dbReference>
<dbReference type="PANTHER" id="PTHR43289:SF34">
    <property type="entry name" value="SERINE_THREONINE-PROTEIN KINASE YBDM-RELATED"/>
    <property type="match status" value="1"/>
</dbReference>
<dbReference type="InterPro" id="IPR011009">
    <property type="entry name" value="Kinase-like_dom_sf"/>
</dbReference>
<evidence type="ECO:0000256" key="7">
    <source>
        <dbReference type="ARBA" id="ARBA00022840"/>
    </source>
</evidence>
<dbReference type="InterPro" id="IPR019734">
    <property type="entry name" value="TPR_rpt"/>
</dbReference>
<feature type="repeat" description="TPR" evidence="9">
    <location>
        <begin position="959"/>
        <end position="992"/>
    </location>
</feature>
<gene>
    <name evidence="13" type="ORF">NB063_31010</name>
</gene>
<dbReference type="Gene3D" id="1.10.510.10">
    <property type="entry name" value="Transferase(Phosphotransferase) domain 1"/>
    <property type="match status" value="1"/>
</dbReference>